<evidence type="ECO:0000313" key="1">
    <source>
        <dbReference type="EMBL" id="GBN76872.1"/>
    </source>
</evidence>
<proteinExistence type="predicted"/>
<organism evidence="1 2">
    <name type="scientific">Araneus ventricosus</name>
    <name type="common">Orbweaver spider</name>
    <name type="synonym">Epeira ventricosa</name>
    <dbReference type="NCBI Taxonomy" id="182803"/>
    <lineage>
        <taxon>Eukaryota</taxon>
        <taxon>Metazoa</taxon>
        <taxon>Ecdysozoa</taxon>
        <taxon>Arthropoda</taxon>
        <taxon>Chelicerata</taxon>
        <taxon>Arachnida</taxon>
        <taxon>Araneae</taxon>
        <taxon>Araneomorphae</taxon>
        <taxon>Entelegynae</taxon>
        <taxon>Araneoidea</taxon>
        <taxon>Araneidae</taxon>
        <taxon>Araneus</taxon>
    </lineage>
</organism>
<accession>A0A4Y2RM25</accession>
<comment type="caution">
    <text evidence="1">The sequence shown here is derived from an EMBL/GenBank/DDBJ whole genome shotgun (WGS) entry which is preliminary data.</text>
</comment>
<protein>
    <recommendedName>
        <fullName evidence="3">Mariner Mos1 transposase</fullName>
    </recommendedName>
</protein>
<evidence type="ECO:0000313" key="2">
    <source>
        <dbReference type="Proteomes" id="UP000499080"/>
    </source>
</evidence>
<name>A0A4Y2RM25_ARAVE</name>
<sequence>MLSDGVIILHDNERPYAARKTQELLQRFKWKCGATLHTAQIWHA</sequence>
<dbReference type="AlphaFoldDB" id="A0A4Y2RM25"/>
<feature type="non-terminal residue" evidence="1">
    <location>
        <position position="44"/>
    </location>
</feature>
<dbReference type="OrthoDB" id="6431520at2759"/>
<keyword evidence="2" id="KW-1185">Reference proteome</keyword>
<reference evidence="1 2" key="1">
    <citation type="journal article" date="2019" name="Sci. Rep.">
        <title>Orb-weaving spider Araneus ventricosus genome elucidates the spidroin gene catalogue.</title>
        <authorList>
            <person name="Kono N."/>
            <person name="Nakamura H."/>
            <person name="Ohtoshi R."/>
            <person name="Moran D.A.P."/>
            <person name="Shinohara A."/>
            <person name="Yoshida Y."/>
            <person name="Fujiwara M."/>
            <person name="Mori M."/>
            <person name="Tomita M."/>
            <person name="Arakawa K."/>
        </authorList>
    </citation>
    <scope>NUCLEOTIDE SEQUENCE [LARGE SCALE GENOMIC DNA]</scope>
</reference>
<dbReference type="Proteomes" id="UP000499080">
    <property type="component" value="Unassembled WGS sequence"/>
</dbReference>
<dbReference type="EMBL" id="BGPR01017669">
    <property type="protein sequence ID" value="GBN76872.1"/>
    <property type="molecule type" value="Genomic_DNA"/>
</dbReference>
<gene>
    <name evidence="1" type="ORF">AVEN_132877_1</name>
</gene>
<evidence type="ECO:0008006" key="3">
    <source>
        <dbReference type="Google" id="ProtNLM"/>
    </source>
</evidence>